<dbReference type="PRINTS" id="PR00705">
    <property type="entry name" value="PAPAIN"/>
</dbReference>
<proteinExistence type="inferred from homology"/>
<feature type="compositionally biased region" description="Low complexity" evidence="3">
    <location>
        <begin position="398"/>
        <end position="408"/>
    </location>
</feature>
<dbReference type="CDD" id="cd02248">
    <property type="entry name" value="Peptidase_C1A"/>
    <property type="match status" value="1"/>
</dbReference>
<dbReference type="InterPro" id="IPR000169">
    <property type="entry name" value="Pept_cys_AS"/>
</dbReference>
<evidence type="ECO:0000259" key="5">
    <source>
        <dbReference type="SMART" id="SM00645"/>
    </source>
</evidence>
<evidence type="ECO:0000256" key="3">
    <source>
        <dbReference type="SAM" id="MobiDB-lite"/>
    </source>
</evidence>
<dbReference type="Gene3D" id="3.90.70.10">
    <property type="entry name" value="Cysteine proteinases"/>
    <property type="match status" value="1"/>
</dbReference>
<dbReference type="PANTHER" id="PTHR12411">
    <property type="entry name" value="CYSTEINE PROTEASE FAMILY C1-RELATED"/>
    <property type="match status" value="1"/>
</dbReference>
<dbReference type="InterPro" id="IPR038765">
    <property type="entry name" value="Papain-like_cys_pep_sf"/>
</dbReference>
<dbReference type="GO" id="GO:0006508">
    <property type="term" value="P:proteolysis"/>
    <property type="evidence" value="ECO:0007669"/>
    <property type="project" value="InterPro"/>
</dbReference>
<dbReference type="InterPro" id="IPR039417">
    <property type="entry name" value="Peptidase_C1A_papain-like"/>
</dbReference>
<dbReference type="AlphaFoldDB" id="A0A0A7CPI3"/>
<evidence type="ECO:0000256" key="4">
    <source>
        <dbReference type="SAM" id="SignalP"/>
    </source>
</evidence>
<organism evidence="6">
    <name type="scientific">Achlya hypogyna</name>
    <name type="common">Oomycete</name>
    <name type="synonym">Protoachlya hypogyna</name>
    <dbReference type="NCBI Taxonomy" id="1202772"/>
    <lineage>
        <taxon>Eukaryota</taxon>
        <taxon>Sar</taxon>
        <taxon>Stramenopiles</taxon>
        <taxon>Oomycota</taxon>
        <taxon>Saprolegniomycetes</taxon>
        <taxon>Saprolegniales</taxon>
        <taxon>Achlyaceae</taxon>
        <taxon>Achlya</taxon>
    </lineage>
</organism>
<feature type="domain" description="Peptidase C1A papain C-terminal" evidence="5">
    <location>
        <begin position="131"/>
        <end position="344"/>
    </location>
</feature>
<keyword evidence="4" id="KW-0732">Signal</keyword>
<evidence type="ECO:0000256" key="2">
    <source>
        <dbReference type="ARBA" id="ARBA00023145"/>
    </source>
</evidence>
<keyword evidence="2" id="KW-0865">Zymogen</keyword>
<feature type="region of interest" description="Disordered" evidence="3">
    <location>
        <begin position="335"/>
        <end position="423"/>
    </location>
</feature>
<feature type="compositionally biased region" description="Polar residues" evidence="3">
    <location>
        <begin position="379"/>
        <end position="390"/>
    </location>
</feature>
<dbReference type="GO" id="GO:0008234">
    <property type="term" value="F:cysteine-type peptidase activity"/>
    <property type="evidence" value="ECO:0007669"/>
    <property type="project" value="InterPro"/>
</dbReference>
<feature type="compositionally biased region" description="Basic residues" evidence="3">
    <location>
        <begin position="356"/>
        <end position="365"/>
    </location>
</feature>
<dbReference type="SUPFAM" id="SSF54001">
    <property type="entry name" value="Cysteine proteinases"/>
    <property type="match status" value="1"/>
</dbReference>
<sequence>MKLVLLTTLLAGVVHGLQLSATERLALEMELENWKRSAAGKAAVENGLIPSPPKTESTDKENFMLLRFAETKKVVARLNQANPHATFSEKNPFALMTAAEFATFASGLSNTTSSSERQHRGARELTLAQTQAGNIDWSTDKCMSSVRNQGSCGSCWAFATVGAVEFAQCKATGSLNSFSEQQLVSCATSAGHGCQGGWPTKALDYVAQTGLCSATAYPYTSGSTQQTGPCQNCEKQKLSVGGSVTVQGEGALQAALDNQVVVVTVEAGNDVWRNYQSGVVTHCPGAASDHAVIAVGYGIENDLNYFKVKNSWGGSWGDNGYMKLQRGVGGKGMCNIAAQGSYPKSTGTKTNPSRQPPHKPKKPCTRKPTSEPPVDPTEEPSNTRTDEPTSSPAPSPQWPTDSPDWPTDSPYPGPTPMPTPAPTPKPTTLCENCPGCWAPEHAGREGICLGPDYDKAYCLYLTKKLHTVWCGDDDYRY</sequence>
<dbReference type="EMBL" id="KM038929">
    <property type="protein sequence ID" value="AIG56390.1"/>
    <property type="molecule type" value="Genomic_DNA"/>
</dbReference>
<evidence type="ECO:0000313" key="6">
    <source>
        <dbReference type="EMBL" id="AIG56390.1"/>
    </source>
</evidence>
<feature type="signal peptide" evidence="4">
    <location>
        <begin position="1"/>
        <end position="16"/>
    </location>
</feature>
<accession>A0A0A7CPI3</accession>
<dbReference type="Pfam" id="PF00112">
    <property type="entry name" value="Peptidase_C1"/>
    <property type="match status" value="1"/>
</dbReference>
<dbReference type="PROSITE" id="PS00139">
    <property type="entry name" value="THIOL_PROTEASE_CYS"/>
    <property type="match status" value="1"/>
</dbReference>
<dbReference type="InterPro" id="IPR013128">
    <property type="entry name" value="Peptidase_C1A"/>
</dbReference>
<evidence type="ECO:0000256" key="1">
    <source>
        <dbReference type="ARBA" id="ARBA00008455"/>
    </source>
</evidence>
<dbReference type="SMART" id="SM00645">
    <property type="entry name" value="Pept_C1"/>
    <property type="match status" value="1"/>
</dbReference>
<reference evidence="6" key="1">
    <citation type="journal article" date="2014" name="Genome Biol. Evol.">
        <title>The secreted proteins of Achlya hypogyna and Thraustotheca clavata identify the ancestral oomycete secretome and reveal gene acquisitions by horizontal gene transfer.</title>
        <authorList>
            <person name="Misner I."/>
            <person name="Blouin N."/>
            <person name="Leonard G."/>
            <person name="Richards T.A."/>
            <person name="Lane C.E."/>
        </authorList>
    </citation>
    <scope>NUCLEOTIDE SEQUENCE</scope>
    <source>
        <strain evidence="6">ATCC 48635</strain>
    </source>
</reference>
<feature type="compositionally biased region" description="Polar residues" evidence="3">
    <location>
        <begin position="342"/>
        <end position="353"/>
    </location>
</feature>
<dbReference type="InterPro" id="IPR000668">
    <property type="entry name" value="Peptidase_C1A_C"/>
</dbReference>
<comment type="similarity">
    <text evidence="1">Belongs to the peptidase C1 family.</text>
</comment>
<feature type="chain" id="PRO_5018763115" evidence="4">
    <location>
        <begin position="17"/>
        <end position="477"/>
    </location>
</feature>
<name>A0A0A7CPI3_ACHHY</name>
<protein>
    <submittedName>
        <fullName evidence="6">Secreted protein</fullName>
    </submittedName>
</protein>
<feature type="compositionally biased region" description="Pro residues" evidence="3">
    <location>
        <begin position="409"/>
        <end position="423"/>
    </location>
</feature>